<feature type="signal peptide" evidence="2">
    <location>
        <begin position="1"/>
        <end position="24"/>
    </location>
</feature>
<sequence>MSQSLKGFICLLILLSVAVIQVNGQTNSTISNSTITNSTSYATKDEVAALSYQLSLLQVVVIVNSAIVGCLLLVVGALTSIKCYEDYDPNSGVRVEDPLWLKLFEIFNWFAALALCQCFKIAKPKSGKIQVIDTIKWREWHKRDLELQKEIVDENELNNQEENAETVEYTEI</sequence>
<evidence type="ECO:0000313" key="4">
    <source>
        <dbReference type="Proteomes" id="UP000006671"/>
    </source>
</evidence>
<dbReference type="InParanoid" id="D2UX94"/>
<gene>
    <name evidence="3" type="ORF">NAEGRDRAFT_61683</name>
</gene>
<evidence type="ECO:0000256" key="1">
    <source>
        <dbReference type="SAM" id="Phobius"/>
    </source>
</evidence>
<dbReference type="VEuPathDB" id="AmoebaDB:NAEGRDRAFT_61683"/>
<dbReference type="EMBL" id="GG738845">
    <property type="protein sequence ID" value="EFC50886.1"/>
    <property type="molecule type" value="Genomic_DNA"/>
</dbReference>
<dbReference type="Proteomes" id="UP000006671">
    <property type="component" value="Unassembled WGS sequence"/>
</dbReference>
<keyword evidence="1" id="KW-0472">Membrane</keyword>
<reference evidence="3 4" key="1">
    <citation type="journal article" date="2010" name="Cell">
        <title>The genome of Naegleria gruberi illuminates early eukaryotic versatility.</title>
        <authorList>
            <person name="Fritz-Laylin L.K."/>
            <person name="Prochnik S.E."/>
            <person name="Ginger M.L."/>
            <person name="Dacks J.B."/>
            <person name="Carpenter M.L."/>
            <person name="Field M.C."/>
            <person name="Kuo A."/>
            <person name="Paredez A."/>
            <person name="Chapman J."/>
            <person name="Pham J."/>
            <person name="Shu S."/>
            <person name="Neupane R."/>
            <person name="Cipriano M."/>
            <person name="Mancuso J."/>
            <person name="Tu H."/>
            <person name="Salamov A."/>
            <person name="Lindquist E."/>
            <person name="Shapiro H."/>
            <person name="Lucas S."/>
            <person name="Grigoriev I.V."/>
            <person name="Cande W.Z."/>
            <person name="Fulton C."/>
            <person name="Rokhsar D.S."/>
            <person name="Dawson S.C."/>
        </authorList>
    </citation>
    <scope>NUCLEOTIDE SEQUENCE [LARGE SCALE GENOMIC DNA]</scope>
    <source>
        <strain evidence="3 4">NEG-M</strain>
    </source>
</reference>
<evidence type="ECO:0000313" key="3">
    <source>
        <dbReference type="EMBL" id="EFC50886.1"/>
    </source>
</evidence>
<keyword evidence="2" id="KW-0732">Signal</keyword>
<keyword evidence="1" id="KW-0812">Transmembrane</keyword>
<feature type="transmembrane region" description="Helical" evidence="1">
    <location>
        <begin position="56"/>
        <end position="78"/>
    </location>
</feature>
<feature type="chain" id="PRO_5003037152" evidence="2">
    <location>
        <begin position="25"/>
        <end position="172"/>
    </location>
</feature>
<dbReference type="KEGG" id="ngr:NAEGRDRAFT_61683"/>
<dbReference type="GeneID" id="8864036"/>
<dbReference type="RefSeq" id="XP_002683630.1">
    <property type="nucleotide sequence ID" value="XM_002683584.1"/>
</dbReference>
<name>D2UX94_NAEGR</name>
<keyword evidence="4" id="KW-1185">Reference proteome</keyword>
<organism evidence="4">
    <name type="scientific">Naegleria gruberi</name>
    <name type="common">Amoeba</name>
    <dbReference type="NCBI Taxonomy" id="5762"/>
    <lineage>
        <taxon>Eukaryota</taxon>
        <taxon>Discoba</taxon>
        <taxon>Heterolobosea</taxon>
        <taxon>Tetramitia</taxon>
        <taxon>Eutetramitia</taxon>
        <taxon>Vahlkampfiidae</taxon>
        <taxon>Naegleria</taxon>
    </lineage>
</organism>
<proteinExistence type="predicted"/>
<evidence type="ECO:0000256" key="2">
    <source>
        <dbReference type="SAM" id="SignalP"/>
    </source>
</evidence>
<protein>
    <submittedName>
        <fullName evidence="3">Predicted protein</fullName>
    </submittedName>
</protein>
<keyword evidence="1" id="KW-1133">Transmembrane helix</keyword>
<dbReference type="OMA" id="REWHQND"/>
<dbReference type="AlphaFoldDB" id="D2UX94"/>
<accession>D2UX94</accession>